<organism evidence="3 4">
    <name type="scientific">Candidatus Clostridium eludens</name>
    <dbReference type="NCBI Taxonomy" id="3381663"/>
    <lineage>
        <taxon>Bacteria</taxon>
        <taxon>Bacillati</taxon>
        <taxon>Bacillota</taxon>
        <taxon>Clostridia</taxon>
        <taxon>Eubacteriales</taxon>
        <taxon>Clostridiaceae</taxon>
        <taxon>Clostridium</taxon>
    </lineage>
</organism>
<dbReference type="EMBL" id="JBJHZX010000072">
    <property type="protein sequence ID" value="MFL0198615.1"/>
    <property type="molecule type" value="Genomic_DNA"/>
</dbReference>
<dbReference type="PROSITE" id="PS50887">
    <property type="entry name" value="GGDEF"/>
    <property type="match status" value="1"/>
</dbReference>
<reference evidence="3 4" key="1">
    <citation type="submission" date="2024-11" db="EMBL/GenBank/DDBJ databases">
        <authorList>
            <person name="Heng Y.C."/>
            <person name="Lim A.C.H."/>
            <person name="Lee J.K.Y."/>
            <person name="Kittelmann S."/>
        </authorList>
    </citation>
    <scope>NUCLEOTIDE SEQUENCE [LARGE SCALE GENOMIC DNA]</scope>
    <source>
        <strain evidence="3 4">WILCCON 0269</strain>
    </source>
</reference>
<evidence type="ECO:0000256" key="1">
    <source>
        <dbReference type="SAM" id="Phobius"/>
    </source>
</evidence>
<dbReference type="InterPro" id="IPR029787">
    <property type="entry name" value="Nucleotide_cyclase"/>
</dbReference>
<dbReference type="SUPFAM" id="SSF55073">
    <property type="entry name" value="Nucleotide cyclase"/>
    <property type="match status" value="1"/>
</dbReference>
<keyword evidence="1" id="KW-0472">Membrane</keyword>
<dbReference type="NCBIfam" id="TIGR00254">
    <property type="entry name" value="GGDEF"/>
    <property type="match status" value="1"/>
</dbReference>
<feature type="transmembrane region" description="Helical" evidence="1">
    <location>
        <begin position="176"/>
        <end position="198"/>
    </location>
</feature>
<dbReference type="InterPro" id="IPR050469">
    <property type="entry name" value="Diguanylate_Cyclase"/>
</dbReference>
<feature type="transmembrane region" description="Helical" evidence="1">
    <location>
        <begin position="127"/>
        <end position="145"/>
    </location>
</feature>
<proteinExistence type="predicted"/>
<dbReference type="CDD" id="cd01949">
    <property type="entry name" value="GGDEF"/>
    <property type="match status" value="1"/>
</dbReference>
<keyword evidence="1" id="KW-1133">Transmembrane helix</keyword>
<dbReference type="SMART" id="SM00267">
    <property type="entry name" value="GGDEF"/>
    <property type="match status" value="1"/>
</dbReference>
<dbReference type="Pfam" id="PF00990">
    <property type="entry name" value="GGDEF"/>
    <property type="match status" value="1"/>
</dbReference>
<sequence length="392" mass="45450">MKLKELIEFKIDGNESENFKKSIVGSNLYRGKLASKMLITFDLILCSIDVITYMLNVDDRFKFINYFIMYMLMIIVNVIFLVSINKYGNLDDKPSTYIDNWEKALMCYITFVISWGSAISLMDQKLYGHVIVFMVNMITCSVLYYLDSKKILIPYAISTSILVFLLPFFQKSKDVLIGHYVNLIIFLFISWLCSRILYYSYYSSFMNKTLLKKANDKLKRLNSIDELTQINNRRSFNDYISFEYNSNLKKDLLISVIMMDIDFFKQYNDNYGHNAGDKVLVSVAQEIDSVAAMYMNFAARFGGEEFIYVAIDTDEEQIMDIAQIIKTNITTLKIPHKCSQVSEYVSLSFGTSTVRITSKKDILYCMESADKALYYAKKSGRNCVKTLDNIKM</sequence>
<feature type="transmembrane region" description="Helical" evidence="1">
    <location>
        <begin position="63"/>
        <end position="84"/>
    </location>
</feature>
<evidence type="ECO:0000259" key="2">
    <source>
        <dbReference type="PROSITE" id="PS50887"/>
    </source>
</evidence>
<dbReference type="PANTHER" id="PTHR45138">
    <property type="entry name" value="REGULATORY COMPONENTS OF SENSORY TRANSDUCTION SYSTEM"/>
    <property type="match status" value="1"/>
</dbReference>
<name>A0ABW8SWX9_9CLOT</name>
<keyword evidence="4" id="KW-1185">Reference proteome</keyword>
<feature type="transmembrane region" description="Helical" evidence="1">
    <location>
        <begin position="105"/>
        <end position="121"/>
    </location>
</feature>
<dbReference type="Gene3D" id="3.30.70.270">
    <property type="match status" value="1"/>
</dbReference>
<keyword evidence="1" id="KW-0812">Transmembrane</keyword>
<dbReference type="InterPro" id="IPR000160">
    <property type="entry name" value="GGDEF_dom"/>
</dbReference>
<feature type="domain" description="GGDEF" evidence="2">
    <location>
        <begin position="252"/>
        <end position="389"/>
    </location>
</feature>
<accession>A0ABW8SWX9</accession>
<dbReference type="InterPro" id="IPR043128">
    <property type="entry name" value="Rev_trsase/Diguanyl_cyclase"/>
</dbReference>
<feature type="transmembrane region" description="Helical" evidence="1">
    <location>
        <begin position="152"/>
        <end position="170"/>
    </location>
</feature>
<dbReference type="Proteomes" id="UP001623660">
    <property type="component" value="Unassembled WGS sequence"/>
</dbReference>
<dbReference type="PANTHER" id="PTHR45138:SF9">
    <property type="entry name" value="DIGUANYLATE CYCLASE DGCM-RELATED"/>
    <property type="match status" value="1"/>
</dbReference>
<evidence type="ECO:0000313" key="4">
    <source>
        <dbReference type="Proteomes" id="UP001623660"/>
    </source>
</evidence>
<comment type="caution">
    <text evidence="3">The sequence shown here is derived from an EMBL/GenBank/DDBJ whole genome shotgun (WGS) entry which is preliminary data.</text>
</comment>
<gene>
    <name evidence="3" type="ORF">ACJDU8_24105</name>
</gene>
<protein>
    <submittedName>
        <fullName evidence="3">GGDEF domain-containing protein</fullName>
    </submittedName>
</protein>
<evidence type="ECO:0000313" key="3">
    <source>
        <dbReference type="EMBL" id="MFL0198615.1"/>
    </source>
</evidence>
<dbReference type="RefSeq" id="WP_406794723.1">
    <property type="nucleotide sequence ID" value="NZ_JBJHZX010000072.1"/>
</dbReference>